<dbReference type="SUPFAM" id="SSF50998">
    <property type="entry name" value="Quinoprotein alcohol dehydrogenase-like"/>
    <property type="match status" value="1"/>
</dbReference>
<sequence>MQKWLYIFCFLWLSVFIWSSSLLARPQEWHIKNFSKKEYRAANQNWSVDASPNGFMYFANHAGLLEFDGTSWELYRLPNQTILRSVSVFNDSTIFTGGYREIGFWKADRNGKLNYNSLNLLADELLGKNDEFWNICFLNDTVYFHSFTKILKYKNNKITSVELPGFVTSMNRVEDKILIGVRDKGIYTISDEKTEPFITDPQLENAIIRFIIPYPNDQILIGTSSDGIFMWDGLQLKEWNQQWSDYFKRNEVNRAHINKNGHLIIGTIIDGIVVFDENGQQISSYNTSNGFQNNTILDIANDIYGNDWFALDSGIDFISYKTGSGIKYDPIPGIGSIYDVAVFEDKIYLGTNRGLFHKKRQNASADYTLAPETSGQVWDISEMDNQLFVGFNQGVLGIKNNEINLISSQAGGFSITEDPLKPGRLIQSTYSNLVIFDKVNSEYRQKGTINGFYDLIRYIEFDHRGNLWASHMHRGVYKLQLNSSRDSAVSIQYYGKNSAFEKDHSIHVFKVENRIVFTTEEQLFTYNDLNDSIVPYHLLNEKLGEFTAAHRIVPAPNHHYWFITKEKIGLFLIRENEAELIKSIPNQVFAPHEMIDGFENIVPLTATKAIICFENSIAWFDFSQTDSLTEIENYAPQLRKIKLTDNQGVQQTKSIKSNLEVKFKFNNIQVKYAFPHFTHRPIQFQAFLKGIDQTWSEKKEVPVFSFDRLPAGEYQLLVKAVDAWGNESMQHSININILPPWYLSNYAGAGYILAFIFLVLGLQVWGVRRTRKKERRRLEKREQELIKLRNEKLRNEVEHKSKELANSTMAIVKKNEFLLKLKQSVTNQKEQLGTRYPDKYYLHLIKKIDDNISSHEDWHLFETNFERAHEQFLHKIKEKFPELTSKDLRLCAFLRMNLTSKEIAPLLGISVRGVENHRYRLRKKMGLEHDDSLIDLILEL</sequence>
<evidence type="ECO:0000256" key="1">
    <source>
        <dbReference type="SAM" id="Coils"/>
    </source>
</evidence>
<keyword evidence="2" id="KW-0812">Transmembrane</keyword>
<dbReference type="InterPro" id="IPR015943">
    <property type="entry name" value="WD40/YVTN_repeat-like_dom_sf"/>
</dbReference>
<dbReference type="InterPro" id="IPR013783">
    <property type="entry name" value="Ig-like_fold"/>
</dbReference>
<dbReference type="InterPro" id="IPR016032">
    <property type="entry name" value="Sig_transdc_resp-reg_C-effctor"/>
</dbReference>
<dbReference type="Gene3D" id="2.130.10.10">
    <property type="entry name" value="YVTN repeat-like/Quinoprotein amine dehydrogenase"/>
    <property type="match status" value="2"/>
</dbReference>
<dbReference type="GO" id="GO:0003677">
    <property type="term" value="F:DNA binding"/>
    <property type="evidence" value="ECO:0007669"/>
    <property type="project" value="InterPro"/>
</dbReference>
<dbReference type="SMART" id="SM00421">
    <property type="entry name" value="HTH_LUXR"/>
    <property type="match status" value="1"/>
</dbReference>
<keyword evidence="1" id="KW-0175">Coiled coil</keyword>
<dbReference type="InterPro" id="IPR000792">
    <property type="entry name" value="Tscrpt_reg_LuxR_C"/>
</dbReference>
<accession>A0A1M6AA10</accession>
<dbReference type="Pfam" id="PF07495">
    <property type="entry name" value="Y_Y_Y"/>
    <property type="match status" value="1"/>
</dbReference>
<dbReference type="OrthoDB" id="1090267at2"/>
<dbReference type="GO" id="GO:0006355">
    <property type="term" value="P:regulation of DNA-templated transcription"/>
    <property type="evidence" value="ECO:0007669"/>
    <property type="project" value="InterPro"/>
</dbReference>
<dbReference type="STRING" id="1168035.SAMN05444280_101128"/>
<evidence type="ECO:0000313" key="5">
    <source>
        <dbReference type="Proteomes" id="UP000184050"/>
    </source>
</evidence>
<keyword evidence="5" id="KW-1185">Reference proteome</keyword>
<dbReference type="EMBL" id="FQZE01000001">
    <property type="protein sequence ID" value="SHI33315.1"/>
    <property type="molecule type" value="Genomic_DNA"/>
</dbReference>
<dbReference type="SUPFAM" id="SSF46894">
    <property type="entry name" value="C-terminal effector domain of the bipartite response regulators"/>
    <property type="match status" value="1"/>
</dbReference>
<evidence type="ECO:0000313" key="4">
    <source>
        <dbReference type="EMBL" id="SHI33315.1"/>
    </source>
</evidence>
<dbReference type="Pfam" id="PF00196">
    <property type="entry name" value="GerE"/>
    <property type="match status" value="1"/>
</dbReference>
<dbReference type="InterPro" id="IPR011123">
    <property type="entry name" value="Y_Y_Y"/>
</dbReference>
<dbReference type="Gene3D" id="2.60.40.10">
    <property type="entry name" value="Immunoglobulins"/>
    <property type="match status" value="1"/>
</dbReference>
<dbReference type="AlphaFoldDB" id="A0A1M6AA10"/>
<feature type="transmembrane region" description="Helical" evidence="2">
    <location>
        <begin position="746"/>
        <end position="767"/>
    </location>
</feature>
<keyword evidence="2" id="KW-1133">Transmembrane helix</keyword>
<organism evidence="4 5">
    <name type="scientific">Tangfeifania diversioriginum</name>
    <dbReference type="NCBI Taxonomy" id="1168035"/>
    <lineage>
        <taxon>Bacteria</taxon>
        <taxon>Pseudomonadati</taxon>
        <taxon>Bacteroidota</taxon>
        <taxon>Bacteroidia</taxon>
        <taxon>Marinilabiliales</taxon>
        <taxon>Prolixibacteraceae</taxon>
        <taxon>Tangfeifania</taxon>
    </lineage>
</organism>
<proteinExistence type="predicted"/>
<dbReference type="RefSeq" id="WP_073164009.1">
    <property type="nucleotide sequence ID" value="NZ_FQZE01000001.1"/>
</dbReference>
<protein>
    <submittedName>
        <fullName evidence="4">Regulatory protein, luxR family</fullName>
    </submittedName>
</protein>
<feature type="domain" description="HTH luxR-type" evidence="3">
    <location>
        <begin position="880"/>
        <end position="937"/>
    </location>
</feature>
<keyword evidence="2" id="KW-0472">Membrane</keyword>
<gene>
    <name evidence="4" type="ORF">SAMN05444280_101128</name>
</gene>
<reference evidence="4 5" key="1">
    <citation type="submission" date="2016-11" db="EMBL/GenBank/DDBJ databases">
        <authorList>
            <person name="Jaros S."/>
            <person name="Januszkiewicz K."/>
            <person name="Wedrychowicz H."/>
        </authorList>
    </citation>
    <scope>NUCLEOTIDE SEQUENCE [LARGE SCALE GENOMIC DNA]</scope>
    <source>
        <strain evidence="4 5">DSM 27063</strain>
    </source>
</reference>
<evidence type="ECO:0000256" key="2">
    <source>
        <dbReference type="SAM" id="Phobius"/>
    </source>
</evidence>
<dbReference type="InterPro" id="IPR011047">
    <property type="entry name" value="Quinoprotein_ADH-like_sf"/>
</dbReference>
<name>A0A1M6AA10_9BACT</name>
<dbReference type="Proteomes" id="UP000184050">
    <property type="component" value="Unassembled WGS sequence"/>
</dbReference>
<evidence type="ECO:0000259" key="3">
    <source>
        <dbReference type="SMART" id="SM00421"/>
    </source>
</evidence>
<dbReference type="InterPro" id="IPR036388">
    <property type="entry name" value="WH-like_DNA-bd_sf"/>
</dbReference>
<dbReference type="Gene3D" id="1.10.10.10">
    <property type="entry name" value="Winged helix-like DNA-binding domain superfamily/Winged helix DNA-binding domain"/>
    <property type="match status" value="1"/>
</dbReference>
<feature type="coiled-coil region" evidence="1">
    <location>
        <begin position="771"/>
        <end position="810"/>
    </location>
</feature>